<dbReference type="CDD" id="cd20215">
    <property type="entry name" value="PFM_LSL-like"/>
    <property type="match status" value="1"/>
</dbReference>
<dbReference type="Proteomes" id="UP001465976">
    <property type="component" value="Unassembled WGS sequence"/>
</dbReference>
<dbReference type="InterPro" id="IPR053237">
    <property type="entry name" value="Natterin_C"/>
</dbReference>
<dbReference type="Pfam" id="PF03318">
    <property type="entry name" value="ETX_MTX2"/>
    <property type="match status" value="1"/>
</dbReference>
<name>A0ABR3FAI3_9AGAR</name>
<dbReference type="PANTHER" id="PTHR39244:SF5">
    <property type="entry name" value="NATTERIN-3-LIKE"/>
    <property type="match status" value="1"/>
</dbReference>
<sequence>MSSPDTINLPPPLPWPDHADEAKKAGIYIPPSGIYFRLVNYFSNHVLVSRNTGISFKAEVWHHPSSEVFEDQWFEFVHAGYGARYGLVAIKGKKSGKVLFSRGGGDPCLGHTDGDGKYNDNWFTIEPGTGKYAKTFRLYPPSTNRAIVSRLHTQPEVFNHPKDDVHSDHHWSYMFDFEDMQIDKVEYALDEGRIIRQVPVILADKVLPNKTSATQTLTLEVNERVMHTSEFRYEFGINFKVGVQFKAGIPFVGEKGDLSFGLSSSSKWTWGKSDSTEKAWRVTFTVVAPPGKTVYATAVVSHGELEVPYTIFVSSKSTGVKTETKGIWRGVSSWNLRYSPLEVDDSGDSVMHAPV</sequence>
<dbReference type="Gene3D" id="2.80.10.50">
    <property type="match status" value="1"/>
</dbReference>
<dbReference type="CDD" id="cd23424">
    <property type="entry name" value="beta-trefoil_Ricin_BEL-like"/>
    <property type="match status" value="1"/>
</dbReference>
<dbReference type="EMBL" id="JBAHYK010000652">
    <property type="protein sequence ID" value="KAL0572240.1"/>
    <property type="molecule type" value="Genomic_DNA"/>
</dbReference>
<dbReference type="PANTHER" id="PTHR39244">
    <property type="entry name" value="NATTERIN-4"/>
    <property type="match status" value="1"/>
</dbReference>
<reference evidence="1 2" key="1">
    <citation type="submission" date="2024-02" db="EMBL/GenBank/DDBJ databases">
        <title>A draft genome for the cacao thread blight pathogen Marasmius crinis-equi.</title>
        <authorList>
            <person name="Cohen S.P."/>
            <person name="Baruah I.K."/>
            <person name="Amoako-Attah I."/>
            <person name="Bukari Y."/>
            <person name="Meinhardt L.W."/>
            <person name="Bailey B.A."/>
        </authorList>
    </citation>
    <scope>NUCLEOTIDE SEQUENCE [LARGE SCALE GENOMIC DNA]</scope>
    <source>
        <strain evidence="1 2">GH-76</strain>
    </source>
</reference>
<dbReference type="SUPFAM" id="SSF56973">
    <property type="entry name" value="Aerolisin/ETX pore-forming domain"/>
    <property type="match status" value="1"/>
</dbReference>
<organism evidence="1 2">
    <name type="scientific">Marasmius crinis-equi</name>
    <dbReference type="NCBI Taxonomy" id="585013"/>
    <lineage>
        <taxon>Eukaryota</taxon>
        <taxon>Fungi</taxon>
        <taxon>Dikarya</taxon>
        <taxon>Basidiomycota</taxon>
        <taxon>Agaricomycotina</taxon>
        <taxon>Agaricomycetes</taxon>
        <taxon>Agaricomycetidae</taxon>
        <taxon>Agaricales</taxon>
        <taxon>Marasmiineae</taxon>
        <taxon>Marasmiaceae</taxon>
        <taxon>Marasmius</taxon>
    </lineage>
</organism>
<gene>
    <name evidence="1" type="ORF">V5O48_009722</name>
</gene>
<dbReference type="InterPro" id="IPR004991">
    <property type="entry name" value="Aerolysin-like"/>
</dbReference>
<comment type="caution">
    <text evidence="1">The sequence shown here is derived from an EMBL/GenBank/DDBJ whole genome shotgun (WGS) entry which is preliminary data.</text>
</comment>
<dbReference type="Gene3D" id="2.170.15.10">
    <property type="entry name" value="Proaerolysin, chain A, domain 3"/>
    <property type="match status" value="1"/>
</dbReference>
<keyword evidence="2" id="KW-1185">Reference proteome</keyword>
<evidence type="ECO:0000313" key="2">
    <source>
        <dbReference type="Proteomes" id="UP001465976"/>
    </source>
</evidence>
<accession>A0ABR3FAI3</accession>
<protein>
    <submittedName>
        <fullName evidence="1">Uncharacterized protein</fullName>
    </submittedName>
</protein>
<proteinExistence type="predicted"/>
<evidence type="ECO:0000313" key="1">
    <source>
        <dbReference type="EMBL" id="KAL0572240.1"/>
    </source>
</evidence>